<dbReference type="InterPro" id="IPR050172">
    <property type="entry name" value="SsuD_RutA_monooxygenase"/>
</dbReference>
<dbReference type="SUPFAM" id="SSF51679">
    <property type="entry name" value="Bacterial luciferase-like"/>
    <property type="match status" value="1"/>
</dbReference>
<feature type="domain" description="Luciferase-like" evidence="5">
    <location>
        <begin position="49"/>
        <end position="265"/>
    </location>
</feature>
<evidence type="ECO:0000256" key="3">
    <source>
        <dbReference type="ARBA" id="ARBA00023002"/>
    </source>
</evidence>
<keyword evidence="2" id="KW-0288">FMN</keyword>
<comment type="caution">
    <text evidence="6">The sequence shown here is derived from an EMBL/GenBank/DDBJ whole genome shotgun (WGS) entry which is preliminary data.</text>
</comment>
<evidence type="ECO:0000313" key="6">
    <source>
        <dbReference type="EMBL" id="GAA3359665.1"/>
    </source>
</evidence>
<organism evidence="6 7">
    <name type="scientific">Saccharopolyspora gregorii</name>
    <dbReference type="NCBI Taxonomy" id="33914"/>
    <lineage>
        <taxon>Bacteria</taxon>
        <taxon>Bacillati</taxon>
        <taxon>Actinomycetota</taxon>
        <taxon>Actinomycetes</taxon>
        <taxon>Pseudonocardiales</taxon>
        <taxon>Pseudonocardiaceae</taxon>
        <taxon>Saccharopolyspora</taxon>
    </lineage>
</organism>
<keyword evidence="7" id="KW-1185">Reference proteome</keyword>
<dbReference type="EMBL" id="BAAAYK010000038">
    <property type="protein sequence ID" value="GAA3359665.1"/>
    <property type="molecule type" value="Genomic_DNA"/>
</dbReference>
<dbReference type="NCBIfam" id="TIGR03619">
    <property type="entry name" value="F420_Rv2161c"/>
    <property type="match status" value="1"/>
</dbReference>
<dbReference type="InterPro" id="IPR011251">
    <property type="entry name" value="Luciferase-like_dom"/>
</dbReference>
<dbReference type="Pfam" id="PF00296">
    <property type="entry name" value="Bac_luciferase"/>
    <property type="match status" value="1"/>
</dbReference>
<dbReference type="InterPro" id="IPR036661">
    <property type="entry name" value="Luciferase-like_sf"/>
</dbReference>
<sequence>MTHEPPGHRTPAGRLLDGIARGKQPWGRREIHEDEEPRVRFGVNVLNFGPGTDPSTLLGWTRYAEDRGFDFAMISDHVAVTPDAAGPYPAPFYDPFTTLAWLAGQTERIELGTTVAIVPYRHPLHTARVTANIDRFSGGRFLFGAGIGWARQEFEALGLPFERRGRMTDEYLEVLTRAWTEETLSFHGEFVSFDEVSTGPLPTRRPPLWVGGNGHAAIRRAVRFGDAWHPFNQRVAWLRDQGVPALLRAAEDAGRAAPGFAPRLPLLLTDSALDDDTRLAGQGTLDQVRRDLGGLAELGATHVLFDTYPGTPDEMRSQEADHRMLDALAAHVLD</sequence>
<gene>
    <name evidence="6" type="ORF">GCM10020366_36590</name>
</gene>
<accession>A0ABP6RRZ9</accession>
<name>A0ABP6RRZ9_9PSEU</name>
<dbReference type="PANTHER" id="PTHR42847:SF4">
    <property type="entry name" value="ALKANESULFONATE MONOOXYGENASE-RELATED"/>
    <property type="match status" value="1"/>
</dbReference>
<dbReference type="Gene3D" id="3.20.20.30">
    <property type="entry name" value="Luciferase-like domain"/>
    <property type="match status" value="1"/>
</dbReference>
<evidence type="ECO:0000256" key="4">
    <source>
        <dbReference type="ARBA" id="ARBA00023033"/>
    </source>
</evidence>
<keyword evidence="4" id="KW-0503">Monooxygenase</keyword>
<dbReference type="InterPro" id="IPR019921">
    <property type="entry name" value="Lucif-like_OxRdtase_Rv2161c"/>
</dbReference>
<evidence type="ECO:0000313" key="7">
    <source>
        <dbReference type="Proteomes" id="UP001500483"/>
    </source>
</evidence>
<protein>
    <submittedName>
        <fullName evidence="6">LLM class flavin-dependent oxidoreductase</fullName>
    </submittedName>
</protein>
<evidence type="ECO:0000259" key="5">
    <source>
        <dbReference type="Pfam" id="PF00296"/>
    </source>
</evidence>
<keyword evidence="1" id="KW-0285">Flavoprotein</keyword>
<proteinExistence type="predicted"/>
<dbReference type="Proteomes" id="UP001500483">
    <property type="component" value="Unassembled WGS sequence"/>
</dbReference>
<reference evidence="7" key="1">
    <citation type="journal article" date="2019" name="Int. J. Syst. Evol. Microbiol.">
        <title>The Global Catalogue of Microorganisms (GCM) 10K type strain sequencing project: providing services to taxonomists for standard genome sequencing and annotation.</title>
        <authorList>
            <consortium name="The Broad Institute Genomics Platform"/>
            <consortium name="The Broad Institute Genome Sequencing Center for Infectious Disease"/>
            <person name="Wu L."/>
            <person name="Ma J."/>
        </authorList>
    </citation>
    <scope>NUCLEOTIDE SEQUENCE [LARGE SCALE GENOMIC DNA]</scope>
    <source>
        <strain evidence="7">JCM 9687</strain>
    </source>
</reference>
<evidence type="ECO:0000256" key="1">
    <source>
        <dbReference type="ARBA" id="ARBA00022630"/>
    </source>
</evidence>
<dbReference type="PANTHER" id="PTHR42847">
    <property type="entry name" value="ALKANESULFONATE MONOOXYGENASE"/>
    <property type="match status" value="1"/>
</dbReference>
<evidence type="ECO:0000256" key="2">
    <source>
        <dbReference type="ARBA" id="ARBA00022643"/>
    </source>
</evidence>
<keyword evidence="3" id="KW-0560">Oxidoreductase</keyword>